<feature type="region of interest" description="Disordered" evidence="1">
    <location>
        <begin position="458"/>
        <end position="478"/>
    </location>
</feature>
<protein>
    <submittedName>
        <fullName evidence="2">Uncharacterized protein</fullName>
    </submittedName>
</protein>
<feature type="compositionally biased region" description="Basic and acidic residues" evidence="1">
    <location>
        <begin position="78"/>
        <end position="87"/>
    </location>
</feature>
<evidence type="ECO:0000313" key="2">
    <source>
        <dbReference type="EMBL" id="KAJ7084041.1"/>
    </source>
</evidence>
<feature type="region of interest" description="Disordered" evidence="1">
    <location>
        <begin position="563"/>
        <end position="600"/>
    </location>
</feature>
<feature type="compositionally biased region" description="Basic and acidic residues" evidence="1">
    <location>
        <begin position="847"/>
        <end position="867"/>
    </location>
</feature>
<dbReference type="AlphaFoldDB" id="A0AAD6U400"/>
<name>A0AAD6U400_9AGAR</name>
<feature type="compositionally biased region" description="Acidic residues" evidence="1">
    <location>
        <begin position="1013"/>
        <end position="1024"/>
    </location>
</feature>
<proteinExistence type="predicted"/>
<comment type="caution">
    <text evidence="2">The sequence shown here is derived from an EMBL/GenBank/DDBJ whole genome shotgun (WGS) entry which is preliminary data.</text>
</comment>
<feature type="compositionally biased region" description="Low complexity" evidence="1">
    <location>
        <begin position="43"/>
        <end position="52"/>
    </location>
</feature>
<feature type="compositionally biased region" description="Basic and acidic residues" evidence="1">
    <location>
        <begin position="1055"/>
        <end position="1068"/>
    </location>
</feature>
<feature type="region of interest" description="Disordered" evidence="1">
    <location>
        <begin position="837"/>
        <end position="867"/>
    </location>
</feature>
<evidence type="ECO:0000256" key="1">
    <source>
        <dbReference type="SAM" id="MobiDB-lite"/>
    </source>
</evidence>
<feature type="compositionally biased region" description="Low complexity" evidence="1">
    <location>
        <begin position="459"/>
        <end position="475"/>
    </location>
</feature>
<reference evidence="2" key="1">
    <citation type="submission" date="2023-03" db="EMBL/GenBank/DDBJ databases">
        <title>Massive genome expansion in bonnet fungi (Mycena s.s.) driven by repeated elements and novel gene families across ecological guilds.</title>
        <authorList>
            <consortium name="Lawrence Berkeley National Laboratory"/>
            <person name="Harder C.B."/>
            <person name="Miyauchi S."/>
            <person name="Viragh M."/>
            <person name="Kuo A."/>
            <person name="Thoen E."/>
            <person name="Andreopoulos B."/>
            <person name="Lu D."/>
            <person name="Skrede I."/>
            <person name="Drula E."/>
            <person name="Henrissat B."/>
            <person name="Morin E."/>
            <person name="Kohler A."/>
            <person name="Barry K."/>
            <person name="LaButti K."/>
            <person name="Morin E."/>
            <person name="Salamov A."/>
            <person name="Lipzen A."/>
            <person name="Mereny Z."/>
            <person name="Hegedus B."/>
            <person name="Baldrian P."/>
            <person name="Stursova M."/>
            <person name="Weitz H."/>
            <person name="Taylor A."/>
            <person name="Grigoriev I.V."/>
            <person name="Nagy L.G."/>
            <person name="Martin F."/>
            <person name="Kauserud H."/>
        </authorList>
    </citation>
    <scope>NUCLEOTIDE SEQUENCE</scope>
    <source>
        <strain evidence="2">CBHHK173m</strain>
    </source>
</reference>
<accession>A0AAD6U400</accession>
<feature type="region of interest" description="Disordered" evidence="1">
    <location>
        <begin position="998"/>
        <end position="1076"/>
    </location>
</feature>
<feature type="region of interest" description="Disordered" evidence="1">
    <location>
        <begin position="413"/>
        <end position="436"/>
    </location>
</feature>
<dbReference type="EMBL" id="JARJCN010000039">
    <property type="protein sequence ID" value="KAJ7084041.1"/>
    <property type="molecule type" value="Genomic_DNA"/>
</dbReference>
<feature type="compositionally biased region" description="Basic residues" evidence="1">
    <location>
        <begin position="59"/>
        <end position="77"/>
    </location>
</feature>
<keyword evidence="3" id="KW-1185">Reference proteome</keyword>
<feature type="compositionally biased region" description="Acidic residues" evidence="1">
    <location>
        <begin position="28"/>
        <end position="42"/>
    </location>
</feature>
<gene>
    <name evidence="2" type="ORF">B0H15DRAFT_951787</name>
</gene>
<organism evidence="2 3">
    <name type="scientific">Mycena belliarum</name>
    <dbReference type="NCBI Taxonomy" id="1033014"/>
    <lineage>
        <taxon>Eukaryota</taxon>
        <taxon>Fungi</taxon>
        <taxon>Dikarya</taxon>
        <taxon>Basidiomycota</taxon>
        <taxon>Agaricomycotina</taxon>
        <taxon>Agaricomycetes</taxon>
        <taxon>Agaricomycetidae</taxon>
        <taxon>Agaricales</taxon>
        <taxon>Marasmiineae</taxon>
        <taxon>Mycenaceae</taxon>
        <taxon>Mycena</taxon>
    </lineage>
</organism>
<sequence>MAELNTAAEWYFRRNKYESLMVKAAEFGEERDEDYSGEESGDEGSSSDGSASDYEEYRRKKKLRAKKKKQDHAKKINTRKENAEKPKMQYQGNEDEIASMIRKLNAMNLNDPEYAPIYYKVMVMDKSGTAEKCVKPPFTGGATDRPRPRTNMSLTHIHHPVHDPDPSRAYEPVQYLSRNMLGGPPTSTIALRGNTPDEIIQAATTRQWEKYLSKVPYDVRPTFSAAPQSEYYGAEVLEDGQVLHKSAANNAFRAFYDEETGRCFAFACHEVTWSYQAAGDSRTAWPLELFYPSDTRLHDAMQKMLPPPEGASPEMMVFPKHATPYAPLLPSLEERLRAPYANETGREGIDSFISNTVGQFEKTTTSSATDEDVPGTPLSARVAQDIEARVAAALEPNDEEGGLGQFTIIFHKPEDDDDVSSTSESSSEDDGGPFPRSCAYCNAPQHDTMMDCPMWGSETTSSAATPPTTPAVPAAYVSGTHAPPDSLVSSNLLNEEHLADDNVPEDLQRALDRLLGRTFDELLTYPLTAPIADISAFRDVVATATDVSAAFQKFKRIVERQREEQRGYEAEVQGMLTQRDEDDSDSDCGSMPELVNGSFSSRGRPDLRAWADRVETPVFDHQRGPVITRDLWSSSAASSTLGSSAESEGFFRIETIGVSPITTEWSVTTSELGIDPRLIIDTACRSALNQLPRSDALSDHATIASNEPLSPLSDIPTTAFLDSPHPPTRSAPIGTDQTRELGQWLRAGLDAQQQQLSWEDELGGAPLLSALRALHGPLRAHLDFVAMAAVEQQRGELLAALEMGLVPVIPPPSPSPDLSQYPTSLDFSLPSANIELTSAQSPEADEPSPRGKDDKERGVGKEGEKGRPQFPEAVEAVVYADLNLFKGARLAILESKRRLEYAVWRRYMPSEANFPAYYTSHPFLTDFETAQLHVLRDVLYLHERYTLVGLIDDILAIRLRNHYAIAQHVNAGSLDAHNPFTQYWELLPFPDSAIYPEHFSTDQGSSQSRDSQDLDSDSSMDDSELQYPDTSSSSGHPVYQWGEPGSTTRWGSPRSEGDADEYRREHASLEGGADWSSGSEYIAEWGRYGVVSEDSSRASSV</sequence>
<feature type="region of interest" description="Disordered" evidence="1">
    <location>
        <begin position="28"/>
        <end position="89"/>
    </location>
</feature>
<evidence type="ECO:0000313" key="3">
    <source>
        <dbReference type="Proteomes" id="UP001222325"/>
    </source>
</evidence>
<dbReference type="Proteomes" id="UP001222325">
    <property type="component" value="Unassembled WGS sequence"/>
</dbReference>